<name>A0A4U0GZ11_9SPHI</name>
<evidence type="ECO:0000313" key="1">
    <source>
        <dbReference type="EMBL" id="TJY64336.1"/>
    </source>
</evidence>
<accession>A0A4U0GZ11</accession>
<dbReference type="Pfam" id="PF16141">
    <property type="entry name" value="GH18_BT1044-like"/>
    <property type="match status" value="1"/>
</dbReference>
<comment type="caution">
    <text evidence="1">The sequence shown here is derived from an EMBL/GenBank/DDBJ whole genome shotgun (WGS) entry which is preliminary data.</text>
</comment>
<dbReference type="AlphaFoldDB" id="A0A4U0GZ11"/>
<evidence type="ECO:0008006" key="3">
    <source>
        <dbReference type="Google" id="ProtNLM"/>
    </source>
</evidence>
<dbReference type="GO" id="GO:0004553">
    <property type="term" value="F:hydrolase activity, hydrolyzing O-glycosyl compounds"/>
    <property type="evidence" value="ECO:0007669"/>
    <property type="project" value="InterPro"/>
</dbReference>
<dbReference type="InterPro" id="IPR017853">
    <property type="entry name" value="GH"/>
</dbReference>
<evidence type="ECO:0000313" key="2">
    <source>
        <dbReference type="Proteomes" id="UP000309872"/>
    </source>
</evidence>
<dbReference type="RefSeq" id="WP_136821396.1">
    <property type="nucleotide sequence ID" value="NZ_BMJX01000004.1"/>
</dbReference>
<dbReference type="Gene3D" id="3.20.20.80">
    <property type="entry name" value="Glycosidases"/>
    <property type="match status" value="1"/>
</dbReference>
<dbReference type="EMBL" id="SUKA01000004">
    <property type="protein sequence ID" value="TJY64336.1"/>
    <property type="molecule type" value="Genomic_DNA"/>
</dbReference>
<dbReference type="OrthoDB" id="7183084at2"/>
<organism evidence="1 2">
    <name type="scientific">Sphingobacterium alkalisoli</name>
    <dbReference type="NCBI Taxonomy" id="1874115"/>
    <lineage>
        <taxon>Bacteria</taxon>
        <taxon>Pseudomonadati</taxon>
        <taxon>Bacteroidota</taxon>
        <taxon>Sphingobacteriia</taxon>
        <taxon>Sphingobacteriales</taxon>
        <taxon>Sphingobacteriaceae</taxon>
        <taxon>Sphingobacterium</taxon>
    </lineage>
</organism>
<dbReference type="Proteomes" id="UP000309872">
    <property type="component" value="Unassembled WGS sequence"/>
</dbReference>
<dbReference type="GO" id="GO:0005975">
    <property type="term" value="P:carbohydrate metabolic process"/>
    <property type="evidence" value="ECO:0007669"/>
    <property type="project" value="InterPro"/>
</dbReference>
<protein>
    <recommendedName>
        <fullName evidence="3">Endoglycosidase</fullName>
    </recommendedName>
</protein>
<keyword evidence="2" id="KW-1185">Reference proteome</keyword>
<proteinExistence type="predicted"/>
<reference evidence="1 2" key="1">
    <citation type="submission" date="2019-04" db="EMBL/GenBank/DDBJ databases">
        <title>Sphingobacterium olei sp. nov., isolated from oil-contaminated soil.</title>
        <authorList>
            <person name="Liu B."/>
        </authorList>
    </citation>
    <scope>NUCLEOTIDE SEQUENCE [LARGE SCALE GENOMIC DNA]</scope>
    <source>
        <strain evidence="1 2">Y3L14</strain>
    </source>
</reference>
<sequence length="351" mass="40053">MKNIFNTTFLSALCVVMGLMTGCDTEIEKLEIQKLKTYDEQYFANLRTYKKSDHQIAFGWFAAYAPIEGVGGYKDPASWGERIKGIPDSLDICSLWGGIPSNDPNSHLYAPVAYADLQYVRENLGTRFVVPTIVRMNKVITLKDGREYDLRENQNEEGIKVYAQQLVDDVLDYNLDGVDLDYEPEGDWLQGANFTKMVEYIGQFFGPKGMYPDKLLIVDFYSQYPPAETEPYVDYFIRQAYTQGFAEHSAARLQTYYNNISWAPPGKFIVTENLGSFYENGGSPFIEANGNRLTTDGTQMYSLEGMARWNPTQGKKAGFGAFYFDRDYYNVRGIPYYNMRRSIQIANPAVH</sequence>
<dbReference type="PROSITE" id="PS51257">
    <property type="entry name" value="PROKAR_LIPOPROTEIN"/>
    <property type="match status" value="1"/>
</dbReference>
<dbReference type="InterPro" id="IPR001579">
    <property type="entry name" value="Glyco_hydro_18_chit_AS"/>
</dbReference>
<dbReference type="SUPFAM" id="SSF51445">
    <property type="entry name" value="(Trans)glycosidases"/>
    <property type="match status" value="1"/>
</dbReference>
<dbReference type="PROSITE" id="PS01095">
    <property type="entry name" value="GH18_1"/>
    <property type="match status" value="1"/>
</dbReference>
<gene>
    <name evidence="1" type="ORF">FAZ19_14120</name>
</gene>
<dbReference type="InterPro" id="IPR032320">
    <property type="entry name" value="GH18_BT1044-like"/>
</dbReference>